<dbReference type="Proteomes" id="UP001281410">
    <property type="component" value="Unassembled WGS sequence"/>
</dbReference>
<accession>A0AAE0E6G8</accession>
<evidence type="ECO:0008006" key="4">
    <source>
        <dbReference type="Google" id="ProtNLM"/>
    </source>
</evidence>
<dbReference type="AlphaFoldDB" id="A0AAE0E6G8"/>
<evidence type="ECO:0000313" key="3">
    <source>
        <dbReference type="Proteomes" id="UP001281410"/>
    </source>
</evidence>
<sequence length="146" mass="16494">MKPESYIGSTSNSNFDFKQGGPSASDNTNTPYNHYYYGGSSYNTNDQDAEIDHSLFTDHIPSTLPVCTSNNTSTLKFVSKLSELDDPIEFTSLQPGDVIGKKFDSVEDPESFYNNYSKFVGFSTRKDEKRRDKQGVITIRRWVCSK</sequence>
<gene>
    <name evidence="2" type="ORF">Dsin_017203</name>
</gene>
<reference evidence="2" key="1">
    <citation type="journal article" date="2023" name="Plant J.">
        <title>Genome sequences and population genomics provide insights into the demographic history, inbreeding, and mutation load of two 'living fossil' tree species of Dipteronia.</title>
        <authorList>
            <person name="Feng Y."/>
            <person name="Comes H.P."/>
            <person name="Chen J."/>
            <person name="Zhu S."/>
            <person name="Lu R."/>
            <person name="Zhang X."/>
            <person name="Li P."/>
            <person name="Qiu J."/>
            <person name="Olsen K.M."/>
            <person name="Qiu Y."/>
        </authorList>
    </citation>
    <scope>NUCLEOTIDE SEQUENCE</scope>
    <source>
        <strain evidence="2">NBL</strain>
    </source>
</reference>
<protein>
    <recommendedName>
        <fullName evidence="4">FAR1 domain-containing protein</fullName>
    </recommendedName>
</protein>
<evidence type="ECO:0000256" key="1">
    <source>
        <dbReference type="SAM" id="MobiDB-lite"/>
    </source>
</evidence>
<organism evidence="2 3">
    <name type="scientific">Dipteronia sinensis</name>
    <dbReference type="NCBI Taxonomy" id="43782"/>
    <lineage>
        <taxon>Eukaryota</taxon>
        <taxon>Viridiplantae</taxon>
        <taxon>Streptophyta</taxon>
        <taxon>Embryophyta</taxon>
        <taxon>Tracheophyta</taxon>
        <taxon>Spermatophyta</taxon>
        <taxon>Magnoliopsida</taxon>
        <taxon>eudicotyledons</taxon>
        <taxon>Gunneridae</taxon>
        <taxon>Pentapetalae</taxon>
        <taxon>rosids</taxon>
        <taxon>malvids</taxon>
        <taxon>Sapindales</taxon>
        <taxon>Sapindaceae</taxon>
        <taxon>Hippocastanoideae</taxon>
        <taxon>Acereae</taxon>
        <taxon>Dipteronia</taxon>
    </lineage>
</organism>
<keyword evidence="3" id="KW-1185">Reference proteome</keyword>
<feature type="region of interest" description="Disordered" evidence="1">
    <location>
        <begin position="1"/>
        <end position="39"/>
    </location>
</feature>
<comment type="caution">
    <text evidence="2">The sequence shown here is derived from an EMBL/GenBank/DDBJ whole genome shotgun (WGS) entry which is preliminary data.</text>
</comment>
<feature type="compositionally biased region" description="Polar residues" evidence="1">
    <location>
        <begin position="7"/>
        <end position="31"/>
    </location>
</feature>
<dbReference type="PANTHER" id="PTHR46328">
    <property type="entry name" value="FAR-RED IMPAIRED RESPONSIVE (FAR1) FAMILY PROTEIN-RELATED"/>
    <property type="match status" value="1"/>
</dbReference>
<proteinExistence type="predicted"/>
<name>A0AAE0E6G8_9ROSI</name>
<evidence type="ECO:0000313" key="2">
    <source>
        <dbReference type="EMBL" id="KAK3212497.1"/>
    </source>
</evidence>
<dbReference type="EMBL" id="JANJYJ010000005">
    <property type="protein sequence ID" value="KAK3212497.1"/>
    <property type="molecule type" value="Genomic_DNA"/>
</dbReference>